<feature type="transmembrane region" description="Helical" evidence="9">
    <location>
        <begin position="58"/>
        <end position="79"/>
    </location>
</feature>
<proteinExistence type="inferred from homology"/>
<organism evidence="11 12">
    <name type="scientific">Lamprobacter modestohalophilus</name>
    <dbReference type="NCBI Taxonomy" id="1064514"/>
    <lineage>
        <taxon>Bacteria</taxon>
        <taxon>Pseudomonadati</taxon>
        <taxon>Pseudomonadota</taxon>
        <taxon>Gammaproteobacteria</taxon>
        <taxon>Chromatiales</taxon>
        <taxon>Chromatiaceae</taxon>
        <taxon>Lamprobacter</taxon>
    </lineage>
</organism>
<keyword evidence="7" id="KW-0625">Polysaccharide transport</keyword>
<comment type="similarity">
    <text evidence="2 9">Belongs to the ABC-2 integral membrane protein family.</text>
</comment>
<keyword evidence="12" id="KW-1185">Reference proteome</keyword>
<keyword evidence="7" id="KW-0762">Sugar transport</keyword>
<evidence type="ECO:0000256" key="8">
    <source>
        <dbReference type="ARBA" id="ARBA00023136"/>
    </source>
</evidence>
<name>A0A9X0W6L7_9GAMM</name>
<dbReference type="Proteomes" id="UP001138768">
    <property type="component" value="Unassembled WGS sequence"/>
</dbReference>
<keyword evidence="5 9" id="KW-0812">Transmembrane</keyword>
<dbReference type="PANTHER" id="PTHR30413">
    <property type="entry name" value="INNER MEMBRANE TRANSPORT PERMEASE"/>
    <property type="match status" value="1"/>
</dbReference>
<reference evidence="11 12" key="1">
    <citation type="journal article" date="2020" name="Microorganisms">
        <title>Osmotic Adaptation and Compatible Solute Biosynthesis of Phototrophic Bacteria as Revealed from Genome Analyses.</title>
        <authorList>
            <person name="Imhoff J.F."/>
            <person name="Rahn T."/>
            <person name="Kunzel S."/>
            <person name="Keller A."/>
            <person name="Neulinger S.C."/>
        </authorList>
    </citation>
    <scope>NUCLEOTIDE SEQUENCE [LARGE SCALE GENOMIC DNA]</scope>
    <source>
        <strain evidence="11 12">DSM 25653</strain>
    </source>
</reference>
<accession>A0A9X0W6L7</accession>
<evidence type="ECO:0000313" key="12">
    <source>
        <dbReference type="Proteomes" id="UP001138768"/>
    </source>
</evidence>
<dbReference type="AlphaFoldDB" id="A0A9X0W6L7"/>
<gene>
    <name evidence="11" type="ORF">CKO42_04580</name>
</gene>
<feature type="transmembrane region" description="Helical" evidence="9">
    <location>
        <begin position="164"/>
        <end position="187"/>
    </location>
</feature>
<evidence type="ECO:0000256" key="5">
    <source>
        <dbReference type="ARBA" id="ARBA00022692"/>
    </source>
</evidence>
<feature type="transmembrane region" description="Helical" evidence="9">
    <location>
        <begin position="251"/>
        <end position="272"/>
    </location>
</feature>
<dbReference type="GO" id="GO:0140359">
    <property type="term" value="F:ABC-type transporter activity"/>
    <property type="evidence" value="ECO:0007669"/>
    <property type="project" value="InterPro"/>
</dbReference>
<sequence>MQASENHNILTQLRSGLNTTNFVRAIRDLHHGLLRWPLWMMLGSQEIRQRYRRSKLGPFWLTISLGVTVAALGFLYGSLFKQPLTDYLPYLAAGFVVWGLISGLINDGARAFIDSEGLIRQLSAPLSIYVYRTLWTGLLTFLHNVVVFFVVALIFLRWPGWPLILLGPAIILLLLNGAWMILFIGVISARFRDVPQIIASIVQVMFFITPILWTTDMLPDRALFLELNPFFHFVEIIRSPMLGEWPSVETWMAVIAITLVGWSLALVAYTVYRWRIAYWL</sequence>
<feature type="domain" description="ABC transmembrane type-2" evidence="10">
    <location>
        <begin position="56"/>
        <end position="275"/>
    </location>
</feature>
<dbReference type="PANTHER" id="PTHR30413:SF10">
    <property type="entry name" value="CAPSULE POLYSACCHARIDE EXPORT INNER-MEMBRANE PROTEIN CTRC"/>
    <property type="match status" value="1"/>
</dbReference>
<protein>
    <recommendedName>
        <fullName evidence="9">Transport permease protein</fullName>
    </recommendedName>
</protein>
<evidence type="ECO:0000259" key="10">
    <source>
        <dbReference type="PROSITE" id="PS51012"/>
    </source>
</evidence>
<keyword evidence="4 9" id="KW-1003">Cell membrane</keyword>
<keyword evidence="8 9" id="KW-0472">Membrane</keyword>
<comment type="caution">
    <text evidence="11">The sequence shown here is derived from an EMBL/GenBank/DDBJ whole genome shotgun (WGS) entry which is preliminary data.</text>
</comment>
<evidence type="ECO:0000256" key="7">
    <source>
        <dbReference type="ARBA" id="ARBA00023047"/>
    </source>
</evidence>
<dbReference type="GO" id="GO:0015774">
    <property type="term" value="P:polysaccharide transport"/>
    <property type="evidence" value="ECO:0007669"/>
    <property type="project" value="UniProtKB-KW"/>
</dbReference>
<keyword evidence="6 9" id="KW-1133">Transmembrane helix</keyword>
<dbReference type="InterPro" id="IPR013525">
    <property type="entry name" value="ABC2_TM"/>
</dbReference>
<dbReference type="PROSITE" id="PS51012">
    <property type="entry name" value="ABC_TM2"/>
    <property type="match status" value="1"/>
</dbReference>
<feature type="transmembrane region" description="Helical" evidence="9">
    <location>
        <begin position="194"/>
        <end position="213"/>
    </location>
</feature>
<evidence type="ECO:0000313" key="11">
    <source>
        <dbReference type="EMBL" id="MBK1617741.1"/>
    </source>
</evidence>
<evidence type="ECO:0000256" key="1">
    <source>
        <dbReference type="ARBA" id="ARBA00004651"/>
    </source>
</evidence>
<evidence type="ECO:0000256" key="3">
    <source>
        <dbReference type="ARBA" id="ARBA00022448"/>
    </source>
</evidence>
<evidence type="ECO:0000256" key="2">
    <source>
        <dbReference type="ARBA" id="ARBA00007783"/>
    </source>
</evidence>
<feature type="transmembrane region" description="Helical" evidence="9">
    <location>
        <begin position="91"/>
        <end position="113"/>
    </location>
</feature>
<evidence type="ECO:0000256" key="9">
    <source>
        <dbReference type="RuleBase" id="RU361157"/>
    </source>
</evidence>
<dbReference type="Pfam" id="PF01061">
    <property type="entry name" value="ABC2_membrane"/>
    <property type="match status" value="1"/>
</dbReference>
<evidence type="ECO:0000256" key="6">
    <source>
        <dbReference type="ARBA" id="ARBA00022989"/>
    </source>
</evidence>
<dbReference type="EMBL" id="NRRY01000004">
    <property type="protein sequence ID" value="MBK1617741.1"/>
    <property type="molecule type" value="Genomic_DNA"/>
</dbReference>
<dbReference type="InterPro" id="IPR047817">
    <property type="entry name" value="ABC2_TM_bact-type"/>
</dbReference>
<feature type="transmembrane region" description="Helical" evidence="9">
    <location>
        <begin position="134"/>
        <end position="158"/>
    </location>
</feature>
<comment type="subcellular location">
    <subcellularLocation>
        <location evidence="9">Cell inner membrane</location>
        <topology evidence="9">Multi-pass membrane protein</topology>
    </subcellularLocation>
    <subcellularLocation>
        <location evidence="1">Cell membrane</location>
        <topology evidence="1">Multi-pass membrane protein</topology>
    </subcellularLocation>
</comment>
<keyword evidence="3 9" id="KW-0813">Transport</keyword>
<evidence type="ECO:0000256" key="4">
    <source>
        <dbReference type="ARBA" id="ARBA00022475"/>
    </source>
</evidence>
<dbReference type="GO" id="GO:0005886">
    <property type="term" value="C:plasma membrane"/>
    <property type="evidence" value="ECO:0007669"/>
    <property type="project" value="UniProtKB-SubCell"/>
</dbReference>
<dbReference type="GO" id="GO:0015920">
    <property type="term" value="P:lipopolysaccharide transport"/>
    <property type="evidence" value="ECO:0007669"/>
    <property type="project" value="TreeGrafter"/>
</dbReference>